<accession>A0A1G8CZH8</accession>
<dbReference type="PROSITE" id="PS51257">
    <property type="entry name" value="PROKAR_LIPOPROTEIN"/>
    <property type="match status" value="1"/>
</dbReference>
<name>A0A1G8CZH8_9MICO</name>
<dbReference type="EMBL" id="LT629695">
    <property type="protein sequence ID" value="SDH50623.1"/>
    <property type="molecule type" value="Genomic_DNA"/>
</dbReference>
<feature type="signal peptide" evidence="1">
    <location>
        <begin position="1"/>
        <end position="21"/>
    </location>
</feature>
<reference evidence="3" key="1">
    <citation type="submission" date="2016-10" db="EMBL/GenBank/DDBJ databases">
        <authorList>
            <person name="Varghese N."/>
            <person name="Submissions S."/>
        </authorList>
    </citation>
    <scope>NUCLEOTIDE SEQUENCE [LARGE SCALE GENOMIC DNA]</scope>
    <source>
        <strain evidence="3">DSM 22002</strain>
    </source>
</reference>
<gene>
    <name evidence="2" type="ORF">SAMN04489720_1457</name>
</gene>
<evidence type="ECO:0000313" key="3">
    <source>
        <dbReference type="Proteomes" id="UP000198822"/>
    </source>
</evidence>
<sequence length="140" mass="14038">MRRLGLVATTALAATVTAACAPLPVACPAVGYFSTLSVTLAEPRDDVALELCLSAGCAPAPLDELASDEAIADGLFGEASGDGLEGWTISIMSGGTDAVGYRLLDVAGTVLAEGEVEPEWVRVGGSEQCGGPTEAEIVLG</sequence>
<keyword evidence="1" id="KW-0732">Signal</keyword>
<protein>
    <recommendedName>
        <fullName evidence="4">Lipoprotein</fullName>
    </recommendedName>
</protein>
<evidence type="ECO:0000313" key="2">
    <source>
        <dbReference type="EMBL" id="SDH50623.1"/>
    </source>
</evidence>
<organism evidence="2 3">
    <name type="scientific">Agrococcus jejuensis</name>
    <dbReference type="NCBI Taxonomy" id="399736"/>
    <lineage>
        <taxon>Bacteria</taxon>
        <taxon>Bacillati</taxon>
        <taxon>Actinomycetota</taxon>
        <taxon>Actinomycetes</taxon>
        <taxon>Micrococcales</taxon>
        <taxon>Microbacteriaceae</taxon>
        <taxon>Agrococcus</taxon>
    </lineage>
</organism>
<evidence type="ECO:0008006" key="4">
    <source>
        <dbReference type="Google" id="ProtNLM"/>
    </source>
</evidence>
<dbReference type="Proteomes" id="UP000198822">
    <property type="component" value="Chromosome I"/>
</dbReference>
<keyword evidence="3" id="KW-1185">Reference proteome</keyword>
<feature type="chain" id="PRO_5038980597" description="Lipoprotein" evidence="1">
    <location>
        <begin position="22"/>
        <end position="140"/>
    </location>
</feature>
<proteinExistence type="predicted"/>
<evidence type="ECO:0000256" key="1">
    <source>
        <dbReference type="SAM" id="SignalP"/>
    </source>
</evidence>
<dbReference type="STRING" id="399736.SAMN04489720_1457"/>
<dbReference type="AlphaFoldDB" id="A0A1G8CZH8"/>